<dbReference type="EMBL" id="HBKQ01062690">
    <property type="protein sequence ID" value="CAE2290274.1"/>
    <property type="molecule type" value="Transcribed_RNA"/>
</dbReference>
<feature type="region of interest" description="Disordered" evidence="1">
    <location>
        <begin position="26"/>
        <end position="57"/>
    </location>
</feature>
<feature type="compositionally biased region" description="Polar residues" evidence="1">
    <location>
        <begin position="383"/>
        <end position="423"/>
    </location>
</feature>
<reference evidence="2" key="1">
    <citation type="submission" date="2021-01" db="EMBL/GenBank/DDBJ databases">
        <authorList>
            <person name="Corre E."/>
            <person name="Pelletier E."/>
            <person name="Niang G."/>
            <person name="Scheremetjew M."/>
            <person name="Finn R."/>
            <person name="Kale V."/>
            <person name="Holt S."/>
            <person name="Cochrane G."/>
            <person name="Meng A."/>
            <person name="Brown T."/>
            <person name="Cohen L."/>
        </authorList>
    </citation>
    <scope>NUCLEOTIDE SEQUENCE</scope>
    <source>
        <strain evidence="2">Isolate 1302-5</strain>
    </source>
</reference>
<gene>
    <name evidence="2" type="ORF">OAUR00152_LOCUS42765</name>
</gene>
<proteinExistence type="predicted"/>
<feature type="compositionally biased region" description="Basic residues" evidence="1">
    <location>
        <begin position="597"/>
        <end position="606"/>
    </location>
</feature>
<feature type="compositionally biased region" description="Low complexity" evidence="1">
    <location>
        <begin position="179"/>
        <end position="199"/>
    </location>
</feature>
<feature type="compositionally biased region" description="Basic residues" evidence="1">
    <location>
        <begin position="544"/>
        <end position="556"/>
    </location>
</feature>
<evidence type="ECO:0000256" key="1">
    <source>
        <dbReference type="SAM" id="MobiDB-lite"/>
    </source>
</evidence>
<feature type="compositionally biased region" description="Polar residues" evidence="1">
    <location>
        <begin position="34"/>
        <end position="47"/>
    </location>
</feature>
<organism evidence="2">
    <name type="scientific">Odontella aurita</name>
    <dbReference type="NCBI Taxonomy" id="265563"/>
    <lineage>
        <taxon>Eukaryota</taxon>
        <taxon>Sar</taxon>
        <taxon>Stramenopiles</taxon>
        <taxon>Ochrophyta</taxon>
        <taxon>Bacillariophyta</taxon>
        <taxon>Mediophyceae</taxon>
        <taxon>Biddulphiophycidae</taxon>
        <taxon>Eupodiscales</taxon>
        <taxon>Odontellaceae</taxon>
        <taxon>Odontella</taxon>
    </lineage>
</organism>
<feature type="region of interest" description="Disordered" evidence="1">
    <location>
        <begin position="356"/>
        <end position="713"/>
    </location>
</feature>
<evidence type="ECO:0000313" key="2">
    <source>
        <dbReference type="EMBL" id="CAE2290274.1"/>
    </source>
</evidence>
<feature type="compositionally biased region" description="Pro residues" evidence="1">
    <location>
        <begin position="476"/>
        <end position="487"/>
    </location>
</feature>
<feature type="compositionally biased region" description="Basic residues" evidence="1">
    <location>
        <begin position="566"/>
        <end position="577"/>
    </location>
</feature>
<feature type="compositionally biased region" description="Basic and acidic residues" evidence="1">
    <location>
        <begin position="356"/>
        <end position="382"/>
    </location>
</feature>
<accession>A0A7S4KD17</accession>
<feature type="compositionally biased region" description="Basic and acidic residues" evidence="1">
    <location>
        <begin position="244"/>
        <end position="271"/>
    </location>
</feature>
<sequence>MSEKILQDPGILRLVYSLGFHAAKREEQRKKKLTNSTSDASQQSTRRTIPRGDSGVENAGVEIALEEFSKTDEDLVKAKGKETSEAEDLEEAAKALESIEGVRAHSLSLTIRTDDGRKESIRVQSPVMSLTLPPDFNFSNSGALGELITRVKPERSTPQSANAKSDRAGGPERAMPKPTHSTSEMESAEATSGAAAKSSDAIKLTVPPTFNVSDSNALGELISDIMKPDHSTPSESDGASLPGTDKDDSTSERNDVKDDKKAIAKDFKSPAESKSTAPFYESDVIRNLLGLMKSSSAEEAKNVIRVHDSKKLCNQSGEEEYYSYTAKKLTQGWLMWGKEECSACGCPLMIPPEDANTEKGNMEKGKCVNEKCDRGVKPERFSHSSSTDDTEVETWTGTELQTSVNSLSANDKSGCSDENNDSAPTMPPKPEDLPTTESQGDQKAQKPCPGGSRNTRPPMPGAEFGSSSEKQKENPPTKPPRSMPPIPGGQMSKKTPGPSPDCKSVCSRTPKKRQQQPRPDCGVARSNTPGEMLPPTTPDCSKSVRSRGRVSTRKLPPRPGDDCKSVRSRATTKKKVDKPRPGDSANKSVHSRATTKTTKKRVVNRPRRPEECAKSVRSRAKSLCTPKKRVANRPRRPEDCAKSLGRSRVTSRKSVGPSVKKPPIPGGGNCGRSVKSRRSRFGPPSVVGLRGNGGLDDDKSTSSASDISDLHEGDSVVTDAMSAIMDRMNVAKSLLEGKRGKNTKNASELARLVDTLSSAAEAVKKLEQLQHMEAAQQ</sequence>
<feature type="region of interest" description="Disordered" evidence="1">
    <location>
        <begin position="147"/>
        <end position="276"/>
    </location>
</feature>
<dbReference type="AlphaFoldDB" id="A0A7S4KD17"/>
<feature type="compositionally biased region" description="Basic residues" evidence="1">
    <location>
        <begin position="616"/>
        <end position="634"/>
    </location>
</feature>
<name>A0A7S4KD17_9STRA</name>
<protein>
    <submittedName>
        <fullName evidence="2">Uncharacterized protein</fullName>
    </submittedName>
</protein>